<dbReference type="Proteomes" id="UP000319848">
    <property type="component" value="Unassembled WGS sequence"/>
</dbReference>
<accession>V6S8L7</accession>
<proteinExistence type="predicted"/>
<organism evidence="3 4">
    <name type="scientific">Flavobacterium cauense R2A-7</name>
    <dbReference type="NCBI Taxonomy" id="1341154"/>
    <lineage>
        <taxon>Bacteria</taxon>
        <taxon>Pseudomonadati</taxon>
        <taxon>Bacteroidota</taxon>
        <taxon>Flavobacteriia</taxon>
        <taxon>Flavobacteriales</taxon>
        <taxon>Flavobacteriaceae</taxon>
        <taxon>Flavobacterium</taxon>
    </lineage>
</organism>
<protein>
    <recommendedName>
        <fullName evidence="5">Microcystin-dependent protein</fullName>
    </recommendedName>
</protein>
<feature type="signal peptide" evidence="2">
    <location>
        <begin position="1"/>
        <end position="15"/>
    </location>
</feature>
<feature type="region of interest" description="Disordered" evidence="1">
    <location>
        <begin position="228"/>
        <end position="248"/>
    </location>
</feature>
<keyword evidence="4" id="KW-1185">Reference proteome</keyword>
<keyword evidence="2" id="KW-0732">Signal</keyword>
<dbReference type="STRING" id="1341154.FCR2A7T_10300"/>
<evidence type="ECO:0000256" key="1">
    <source>
        <dbReference type="SAM" id="MobiDB-lite"/>
    </source>
</evidence>
<dbReference type="OrthoDB" id="1143915at2"/>
<comment type="caution">
    <text evidence="3">The sequence shown here is derived from an EMBL/GenBank/DDBJ whole genome shotgun (WGS) entry which is preliminary data.</text>
</comment>
<feature type="chain" id="PRO_5030178858" description="Microcystin-dependent protein" evidence="2">
    <location>
        <begin position="16"/>
        <end position="269"/>
    </location>
</feature>
<evidence type="ECO:0008006" key="5">
    <source>
        <dbReference type="Google" id="ProtNLM"/>
    </source>
</evidence>
<dbReference type="RefSeq" id="WP_023570192.1">
    <property type="nucleotide sequence ID" value="NZ_AVBI01000012.1"/>
</dbReference>
<evidence type="ECO:0000256" key="2">
    <source>
        <dbReference type="SAM" id="SignalP"/>
    </source>
</evidence>
<dbReference type="AlphaFoldDB" id="V6S8L7"/>
<gene>
    <name evidence="3" type="ORF">IP98_02167</name>
</gene>
<dbReference type="EMBL" id="VLKQ01000009">
    <property type="protein sequence ID" value="TWI10816.1"/>
    <property type="molecule type" value="Genomic_DNA"/>
</dbReference>
<evidence type="ECO:0000313" key="4">
    <source>
        <dbReference type="Proteomes" id="UP000319848"/>
    </source>
</evidence>
<evidence type="ECO:0000313" key="3">
    <source>
        <dbReference type="EMBL" id="TWI10816.1"/>
    </source>
</evidence>
<name>V6S8L7_9FLAO</name>
<reference evidence="3 4" key="1">
    <citation type="journal article" date="2015" name="Stand. Genomic Sci.">
        <title>Genomic Encyclopedia of Bacterial and Archaeal Type Strains, Phase III: the genomes of soil and plant-associated and newly described type strains.</title>
        <authorList>
            <person name="Whitman W.B."/>
            <person name="Woyke T."/>
            <person name="Klenk H.P."/>
            <person name="Zhou Y."/>
            <person name="Lilburn T.G."/>
            <person name="Beck B.J."/>
            <person name="De Vos P."/>
            <person name="Vandamme P."/>
            <person name="Eisen J.A."/>
            <person name="Garrity G."/>
            <person name="Hugenholtz P."/>
            <person name="Kyrpides N.C."/>
        </authorList>
    </citation>
    <scope>NUCLEOTIDE SEQUENCE [LARGE SCALE GENOMIC DNA]</scope>
    <source>
        <strain evidence="3 4">CGMCC 1.7270</strain>
    </source>
</reference>
<sequence length="269" mass="28716">MRKLLLLLLYCNLHAQVGIGTAVPNEDAMLEVVSSDKGILLPRIALQSTNNPYPMNTHISGMLVYNTASSGAGTTTVFPGLYYNNGQYWTRLNPNTVKIGELKHSFATADHNGWYLLNGRAKSTLPATAQTNATGIGIAANLPNGSDRFLKAKTGAEMLGTSSGSNTFTISQSNLPNVTFSGTTNSAGTHNHNVDSYIGAENIGLLSTTVLTLFYIASVAKETMSTTLRTTQSNGNHTHTVSFNSGGSNVPVDRTPNYLATNIFIYLGY</sequence>